<feature type="compositionally biased region" description="Acidic residues" evidence="2">
    <location>
        <begin position="819"/>
        <end position="834"/>
    </location>
</feature>
<dbReference type="Gene3D" id="1.10.220.160">
    <property type="match status" value="1"/>
</dbReference>
<keyword evidence="5" id="KW-1185">Reference proteome</keyword>
<accession>A0AAN7P005</accession>
<feature type="coiled-coil region" evidence="1">
    <location>
        <begin position="726"/>
        <end position="753"/>
    </location>
</feature>
<name>A0AAN7P005_9COLE</name>
<dbReference type="GO" id="GO:0008170">
    <property type="term" value="F:N-methyltransferase activity"/>
    <property type="evidence" value="ECO:0007669"/>
    <property type="project" value="UniProtKB-ARBA"/>
</dbReference>
<protein>
    <recommendedName>
        <fullName evidence="3">SET domain-containing protein</fullName>
    </recommendedName>
</protein>
<proteinExistence type="predicted"/>
<feature type="compositionally biased region" description="Polar residues" evidence="2">
    <location>
        <begin position="837"/>
        <end position="847"/>
    </location>
</feature>
<feature type="region of interest" description="Disordered" evidence="2">
    <location>
        <begin position="1"/>
        <end position="23"/>
    </location>
</feature>
<dbReference type="SUPFAM" id="SSF82199">
    <property type="entry name" value="SET domain"/>
    <property type="match status" value="1"/>
</dbReference>
<dbReference type="PANTHER" id="PTHR46455:SF5">
    <property type="entry name" value="SET AND MYND DOMAIN CONTAINING, ARTHROPOD-SPECIFIC, MEMBER 4, ISOFORM A"/>
    <property type="match status" value="1"/>
</dbReference>
<dbReference type="CDD" id="cd20071">
    <property type="entry name" value="SET_SMYD"/>
    <property type="match status" value="1"/>
</dbReference>
<dbReference type="PANTHER" id="PTHR46455">
    <property type="entry name" value="SET AND MYND DOMAIN CONTAINING, ARTHROPOD-SPECIFIC, MEMBER 4, ISOFORM A"/>
    <property type="match status" value="1"/>
</dbReference>
<feature type="region of interest" description="Disordered" evidence="2">
    <location>
        <begin position="622"/>
        <end position="642"/>
    </location>
</feature>
<dbReference type="GO" id="GO:0008276">
    <property type="term" value="F:protein methyltransferase activity"/>
    <property type="evidence" value="ECO:0007669"/>
    <property type="project" value="UniProtKB-ARBA"/>
</dbReference>
<comment type="caution">
    <text evidence="4">The sequence shown here is derived from an EMBL/GenBank/DDBJ whole genome shotgun (WGS) entry which is preliminary data.</text>
</comment>
<feature type="region of interest" description="Disordered" evidence="2">
    <location>
        <begin position="818"/>
        <end position="847"/>
    </location>
</feature>
<sequence>MSKNHKKKKSRSSKSRSQSIVSISNDEICKEPPSADNFRIKTSKIMGRYMVAARDFKPGAVILSETPLVVGPLTNCEVQCLGCYKILCENGKYYKCKSCSWPLCSPTCDGFKKPYGHSEKECQILTECKSGKLLDYRKFSSIAIHFNAIAPLRCLLLKTTNPCGYAALRTMEPHNDIRQTIPEVWDSNQTTVVNRIIKQWGLNVYSEEEIHTMCGILEVNAFEIGQNGINLRGLYPTAFLMSHNCVPNTNHVDEDCDYRLIVRASTEIGVEEPITLSYAYTLHGTMKRRDHLMDNKFFACKCSRCLDPTELGTYTSALRCPKCKTGLVLSTNPLNHEAEWACNNTSKQPNSRCPGYKVASNSLQLLIERISREAESLDCNDIKGMEAFLQKYRNVLHSNHYLCLGIKLSLSQLYGKANGYIINDLSPEILNRKKDICEEIMEVFDVIEPGFTRLRGVTLYELHAPIMMLTTKSYEQGTLTKTELRKRLKEVLRYLEEAALILGYEPESSSEHIMGVAAKDALQRIRDWEKIIGKLTPDEIKTRIRNLKCLYHRIKRSTASGTGVGTVDPDWPHFKAMDAILSKEGQKRVEHIDDGVLEGPRCEDIKQEMEIDINDDMESWVTNDSMGSENSEEPPPLPTLKPAPSIKPKLKEVENQIQPKQLPTVLPSFTIPQQNASKPGSVPSIPLPLLILNSLQPQHNIQDKNKANSSYIGNDGMQSDLHNVLKEILNVQKENLDIEKQKLEIEKQRLEFDRVVGSQLLTLVPMIGGIIQRLALNNHDIDSNTMKNRKRKASEDIFKDSKILRSVLEQGIRKYMLGEENEDLDEEKDSDNDDSGVQNEENSSSKE</sequence>
<feature type="domain" description="SET" evidence="3">
    <location>
        <begin position="36"/>
        <end position="279"/>
    </location>
</feature>
<dbReference type="PROSITE" id="PS50280">
    <property type="entry name" value="SET"/>
    <property type="match status" value="1"/>
</dbReference>
<dbReference type="Proteomes" id="UP001353858">
    <property type="component" value="Unassembled WGS sequence"/>
</dbReference>
<dbReference type="Gene3D" id="6.10.140.2220">
    <property type="match status" value="1"/>
</dbReference>
<evidence type="ECO:0000313" key="5">
    <source>
        <dbReference type="Proteomes" id="UP001353858"/>
    </source>
</evidence>
<dbReference type="AlphaFoldDB" id="A0AAN7P005"/>
<dbReference type="GO" id="GO:0008757">
    <property type="term" value="F:S-adenosylmethionine-dependent methyltransferase activity"/>
    <property type="evidence" value="ECO:0007669"/>
    <property type="project" value="UniProtKB-ARBA"/>
</dbReference>
<dbReference type="InterPro" id="IPR001214">
    <property type="entry name" value="SET_dom"/>
</dbReference>
<organism evidence="4 5">
    <name type="scientific">Aquatica leii</name>
    <dbReference type="NCBI Taxonomy" id="1421715"/>
    <lineage>
        <taxon>Eukaryota</taxon>
        <taxon>Metazoa</taxon>
        <taxon>Ecdysozoa</taxon>
        <taxon>Arthropoda</taxon>
        <taxon>Hexapoda</taxon>
        <taxon>Insecta</taxon>
        <taxon>Pterygota</taxon>
        <taxon>Neoptera</taxon>
        <taxon>Endopterygota</taxon>
        <taxon>Coleoptera</taxon>
        <taxon>Polyphaga</taxon>
        <taxon>Elateriformia</taxon>
        <taxon>Elateroidea</taxon>
        <taxon>Lampyridae</taxon>
        <taxon>Luciolinae</taxon>
        <taxon>Aquatica</taxon>
    </lineage>
</organism>
<evidence type="ECO:0000313" key="4">
    <source>
        <dbReference type="EMBL" id="KAK4874047.1"/>
    </source>
</evidence>
<dbReference type="Pfam" id="PF00856">
    <property type="entry name" value="SET"/>
    <property type="match status" value="1"/>
</dbReference>
<evidence type="ECO:0000256" key="2">
    <source>
        <dbReference type="SAM" id="MobiDB-lite"/>
    </source>
</evidence>
<dbReference type="SMART" id="SM00317">
    <property type="entry name" value="SET"/>
    <property type="match status" value="1"/>
</dbReference>
<reference evidence="5" key="1">
    <citation type="submission" date="2023-01" db="EMBL/GenBank/DDBJ databases">
        <title>Key to firefly adult light organ development and bioluminescence: homeobox transcription factors regulate luciferase expression and transportation to peroxisome.</title>
        <authorList>
            <person name="Fu X."/>
        </authorList>
    </citation>
    <scope>NUCLEOTIDE SEQUENCE [LARGE SCALE GENOMIC DNA]</scope>
</reference>
<dbReference type="InterPro" id="IPR053010">
    <property type="entry name" value="SET_SmydA-8"/>
</dbReference>
<dbReference type="Gene3D" id="2.170.270.10">
    <property type="entry name" value="SET domain"/>
    <property type="match status" value="1"/>
</dbReference>
<keyword evidence="1" id="KW-0175">Coiled coil</keyword>
<evidence type="ECO:0000256" key="1">
    <source>
        <dbReference type="SAM" id="Coils"/>
    </source>
</evidence>
<evidence type="ECO:0000259" key="3">
    <source>
        <dbReference type="PROSITE" id="PS50280"/>
    </source>
</evidence>
<feature type="compositionally biased region" description="Basic residues" evidence="2">
    <location>
        <begin position="1"/>
        <end position="14"/>
    </location>
</feature>
<dbReference type="InterPro" id="IPR046341">
    <property type="entry name" value="SET_dom_sf"/>
</dbReference>
<dbReference type="EMBL" id="JARPUR010000006">
    <property type="protein sequence ID" value="KAK4874047.1"/>
    <property type="molecule type" value="Genomic_DNA"/>
</dbReference>
<gene>
    <name evidence="4" type="ORF">RN001_013407</name>
</gene>